<dbReference type="PANTHER" id="PTHR48111:SF1">
    <property type="entry name" value="TWO-COMPONENT RESPONSE REGULATOR ORR33"/>
    <property type="match status" value="1"/>
</dbReference>
<proteinExistence type="predicted"/>
<sequence length="248" mass="26555">MAHAGKETATTIEPHPASGSVASPAIAAGRIRVLLVEPRRIYADMLARTLRAEEFAVDVARSDAAALTAVRGDDPDVVVVCLGSSAHGAVVLDRVRQAAQCGVVALADTEMAPLISRVGVAPIGSRDRLSTRIRQTLRHSHQRSEEGGAQRRHVDDLVIDVAVRRVYQRGNVISLTRTEFAILRVLSDDPGEPVTCRRLQEVLWGAAQPGGRSALGVHIGNLRRKLGDAPSCPRYVRTVRGVGYCLAG</sequence>
<dbReference type="Gene3D" id="3.40.50.2300">
    <property type="match status" value="1"/>
</dbReference>
<accession>A0A1H6K216</accession>
<gene>
    <name evidence="11" type="ORF">SAMN04489835_2680</name>
</gene>
<feature type="domain" description="Response regulatory" evidence="9">
    <location>
        <begin position="32"/>
        <end position="141"/>
    </location>
</feature>
<dbReference type="Proteomes" id="UP000182915">
    <property type="component" value="Chromosome I"/>
</dbReference>
<evidence type="ECO:0000256" key="2">
    <source>
        <dbReference type="ARBA" id="ARBA00023012"/>
    </source>
</evidence>
<keyword evidence="12" id="KW-1185">Reference proteome</keyword>
<dbReference type="SUPFAM" id="SSF46894">
    <property type="entry name" value="C-terminal effector domain of the bipartite response regulators"/>
    <property type="match status" value="1"/>
</dbReference>
<reference evidence="12" key="1">
    <citation type="submission" date="2016-10" db="EMBL/GenBank/DDBJ databases">
        <authorList>
            <person name="Varghese N."/>
            <person name="Submissions S."/>
        </authorList>
    </citation>
    <scope>NUCLEOTIDE SEQUENCE [LARGE SCALE GENOMIC DNA]</scope>
    <source>
        <strain evidence="12">DSM 45405</strain>
    </source>
</reference>
<dbReference type="AlphaFoldDB" id="A0A1H6K216"/>
<evidence type="ECO:0000256" key="4">
    <source>
        <dbReference type="ARBA" id="ARBA00023125"/>
    </source>
</evidence>
<evidence type="ECO:0000256" key="3">
    <source>
        <dbReference type="ARBA" id="ARBA00023015"/>
    </source>
</evidence>
<evidence type="ECO:0000313" key="11">
    <source>
        <dbReference type="EMBL" id="SEH66947.1"/>
    </source>
</evidence>
<dbReference type="SUPFAM" id="SSF52172">
    <property type="entry name" value="CheY-like"/>
    <property type="match status" value="1"/>
</dbReference>
<keyword evidence="2" id="KW-0902">Two-component regulatory system</keyword>
<feature type="region of interest" description="Disordered" evidence="8">
    <location>
        <begin position="1"/>
        <end position="20"/>
    </location>
</feature>
<dbReference type="InterPro" id="IPR001789">
    <property type="entry name" value="Sig_transdc_resp-reg_receiver"/>
</dbReference>
<dbReference type="InterPro" id="IPR039420">
    <property type="entry name" value="WalR-like"/>
</dbReference>
<evidence type="ECO:0000259" key="10">
    <source>
        <dbReference type="PROSITE" id="PS51755"/>
    </source>
</evidence>
<keyword evidence="4 7" id="KW-0238">DNA-binding</keyword>
<dbReference type="GO" id="GO:0032993">
    <property type="term" value="C:protein-DNA complex"/>
    <property type="evidence" value="ECO:0007669"/>
    <property type="project" value="TreeGrafter"/>
</dbReference>
<evidence type="ECO:0000256" key="7">
    <source>
        <dbReference type="PROSITE-ProRule" id="PRU01091"/>
    </source>
</evidence>
<dbReference type="InterPro" id="IPR036388">
    <property type="entry name" value="WH-like_DNA-bd_sf"/>
</dbReference>
<evidence type="ECO:0000256" key="5">
    <source>
        <dbReference type="ARBA" id="ARBA00023163"/>
    </source>
</evidence>
<evidence type="ECO:0000259" key="9">
    <source>
        <dbReference type="PROSITE" id="PS50110"/>
    </source>
</evidence>
<protein>
    <submittedName>
        <fullName evidence="11">DNA-binding response regulator, OmpR family, contains REC and winged-helix (WHTH) domain</fullName>
    </submittedName>
</protein>
<dbReference type="PROSITE" id="PS50110">
    <property type="entry name" value="RESPONSE_REGULATORY"/>
    <property type="match status" value="1"/>
</dbReference>
<dbReference type="GO" id="GO:0006355">
    <property type="term" value="P:regulation of DNA-templated transcription"/>
    <property type="evidence" value="ECO:0007669"/>
    <property type="project" value="InterPro"/>
</dbReference>
<dbReference type="Gene3D" id="1.10.10.10">
    <property type="entry name" value="Winged helix-like DNA-binding domain superfamily/Winged helix DNA-binding domain"/>
    <property type="match status" value="1"/>
</dbReference>
<dbReference type="GO" id="GO:0005829">
    <property type="term" value="C:cytosol"/>
    <property type="evidence" value="ECO:0007669"/>
    <property type="project" value="TreeGrafter"/>
</dbReference>
<dbReference type="Pfam" id="PF00486">
    <property type="entry name" value="Trans_reg_C"/>
    <property type="match status" value="1"/>
</dbReference>
<dbReference type="InterPro" id="IPR016032">
    <property type="entry name" value="Sig_transdc_resp-reg_C-effctor"/>
</dbReference>
<dbReference type="EMBL" id="LT629971">
    <property type="protein sequence ID" value="SEH66947.1"/>
    <property type="molecule type" value="Genomic_DNA"/>
</dbReference>
<feature type="DNA-binding region" description="OmpR/PhoB-type" evidence="7">
    <location>
        <begin position="149"/>
        <end position="248"/>
    </location>
</feature>
<feature type="domain" description="OmpR/PhoB-type" evidence="10">
    <location>
        <begin position="149"/>
        <end position="248"/>
    </location>
</feature>
<evidence type="ECO:0000256" key="8">
    <source>
        <dbReference type="SAM" id="MobiDB-lite"/>
    </source>
</evidence>
<keyword evidence="3" id="KW-0805">Transcription regulation</keyword>
<name>A0A1H6K216_MYCRU</name>
<dbReference type="PROSITE" id="PS51755">
    <property type="entry name" value="OMPR_PHOB"/>
    <property type="match status" value="1"/>
</dbReference>
<dbReference type="PANTHER" id="PTHR48111">
    <property type="entry name" value="REGULATOR OF RPOS"/>
    <property type="match status" value="1"/>
</dbReference>
<keyword evidence="5" id="KW-0804">Transcription</keyword>
<dbReference type="InterPro" id="IPR001867">
    <property type="entry name" value="OmpR/PhoB-type_DNA-bd"/>
</dbReference>
<comment type="caution">
    <text evidence="6">Lacks conserved residue(s) required for the propagation of feature annotation.</text>
</comment>
<keyword evidence="1" id="KW-0597">Phosphoprotein</keyword>
<evidence type="ECO:0000313" key="12">
    <source>
        <dbReference type="Proteomes" id="UP000182915"/>
    </source>
</evidence>
<dbReference type="SMART" id="SM00862">
    <property type="entry name" value="Trans_reg_C"/>
    <property type="match status" value="1"/>
</dbReference>
<dbReference type="STRING" id="370526.SAMN04489835_2680"/>
<organism evidence="11 12">
    <name type="scientific">Mycolicibacterium rutilum</name>
    <name type="common">Mycobacterium rutilum</name>
    <dbReference type="NCBI Taxonomy" id="370526"/>
    <lineage>
        <taxon>Bacteria</taxon>
        <taxon>Bacillati</taxon>
        <taxon>Actinomycetota</taxon>
        <taxon>Actinomycetes</taxon>
        <taxon>Mycobacteriales</taxon>
        <taxon>Mycobacteriaceae</taxon>
        <taxon>Mycolicibacterium</taxon>
    </lineage>
</organism>
<dbReference type="InterPro" id="IPR011006">
    <property type="entry name" value="CheY-like_superfamily"/>
</dbReference>
<dbReference type="GO" id="GO:0000156">
    <property type="term" value="F:phosphorelay response regulator activity"/>
    <property type="evidence" value="ECO:0007669"/>
    <property type="project" value="TreeGrafter"/>
</dbReference>
<evidence type="ECO:0000256" key="6">
    <source>
        <dbReference type="PROSITE-ProRule" id="PRU00169"/>
    </source>
</evidence>
<dbReference type="GO" id="GO:0000976">
    <property type="term" value="F:transcription cis-regulatory region binding"/>
    <property type="evidence" value="ECO:0007669"/>
    <property type="project" value="TreeGrafter"/>
</dbReference>
<evidence type="ECO:0000256" key="1">
    <source>
        <dbReference type="ARBA" id="ARBA00022553"/>
    </source>
</evidence>
<dbReference type="CDD" id="cd00383">
    <property type="entry name" value="trans_reg_C"/>
    <property type="match status" value="1"/>
</dbReference>